<dbReference type="InterPro" id="IPR036188">
    <property type="entry name" value="FAD/NAD-bd_sf"/>
</dbReference>
<proteinExistence type="predicted"/>
<gene>
    <name evidence="3" type="ORF">ACFFK0_03810</name>
</gene>
<dbReference type="PANTHER" id="PTHR42923:SF3">
    <property type="entry name" value="PROTOPORPHYRINOGEN OXIDASE"/>
    <property type="match status" value="1"/>
</dbReference>
<organism evidence="3 4">
    <name type="scientific">Paenibacillus chartarius</name>
    <dbReference type="NCBI Taxonomy" id="747481"/>
    <lineage>
        <taxon>Bacteria</taxon>
        <taxon>Bacillati</taxon>
        <taxon>Bacillota</taxon>
        <taxon>Bacilli</taxon>
        <taxon>Bacillales</taxon>
        <taxon>Paenibacillaceae</taxon>
        <taxon>Paenibacillus</taxon>
    </lineage>
</organism>
<protein>
    <submittedName>
        <fullName evidence="3">Phytoene desaturase family protein</fullName>
    </submittedName>
</protein>
<evidence type="ECO:0000313" key="3">
    <source>
        <dbReference type="EMBL" id="MFC0211584.1"/>
    </source>
</evidence>
<keyword evidence="4" id="KW-1185">Reference proteome</keyword>
<feature type="domain" description="Amine oxidase" evidence="2">
    <location>
        <begin position="23"/>
        <end position="435"/>
    </location>
</feature>
<evidence type="ECO:0000313" key="4">
    <source>
        <dbReference type="Proteomes" id="UP001589776"/>
    </source>
</evidence>
<dbReference type="Gene3D" id="3.50.50.60">
    <property type="entry name" value="FAD/NAD(P)-binding domain"/>
    <property type="match status" value="1"/>
</dbReference>
<dbReference type="Gene3D" id="3.90.660.50">
    <property type="match status" value="1"/>
</dbReference>
<dbReference type="SUPFAM" id="SSF51905">
    <property type="entry name" value="FAD/NAD(P)-binding domain"/>
    <property type="match status" value="1"/>
</dbReference>
<accession>A0ABV6DG22</accession>
<comment type="caution">
    <text evidence="3">The sequence shown here is derived from an EMBL/GenBank/DDBJ whole genome shotgun (WGS) entry which is preliminary data.</text>
</comment>
<evidence type="ECO:0000259" key="2">
    <source>
        <dbReference type="Pfam" id="PF01593"/>
    </source>
</evidence>
<dbReference type="RefSeq" id="WP_377468568.1">
    <property type="nucleotide sequence ID" value="NZ_JBHLWN010000021.1"/>
</dbReference>
<keyword evidence="1" id="KW-0812">Transmembrane</keyword>
<dbReference type="InterPro" id="IPR002937">
    <property type="entry name" value="Amino_oxidase"/>
</dbReference>
<dbReference type="Pfam" id="PF01593">
    <property type="entry name" value="Amino_oxidase"/>
    <property type="match status" value="1"/>
</dbReference>
<feature type="transmembrane region" description="Helical" evidence="1">
    <location>
        <begin position="12"/>
        <end position="32"/>
    </location>
</feature>
<dbReference type="EMBL" id="JBHLWN010000021">
    <property type="protein sequence ID" value="MFC0211584.1"/>
    <property type="molecule type" value="Genomic_DNA"/>
</dbReference>
<dbReference type="PANTHER" id="PTHR42923">
    <property type="entry name" value="PROTOPORPHYRINOGEN OXIDASE"/>
    <property type="match status" value="1"/>
</dbReference>
<dbReference type="Proteomes" id="UP001589776">
    <property type="component" value="Unassembled WGS sequence"/>
</dbReference>
<reference evidence="3 4" key="1">
    <citation type="submission" date="2024-09" db="EMBL/GenBank/DDBJ databases">
        <authorList>
            <person name="Sun Q."/>
            <person name="Mori K."/>
        </authorList>
    </citation>
    <scope>NUCLEOTIDE SEQUENCE [LARGE SCALE GENOMIC DNA]</scope>
    <source>
        <strain evidence="3 4">CCM 7759</strain>
    </source>
</reference>
<dbReference type="InterPro" id="IPR050464">
    <property type="entry name" value="Zeta_carotene_desat/Oxidored"/>
</dbReference>
<keyword evidence="1" id="KW-1133">Transmembrane helix</keyword>
<sequence length="458" mass="48659">MQRMENGTASEVWDVVVIGAGAAGLTAAVILARAGRRVLVLERGAGAGGRAISTGLGGASVNLGAHALYEEGAAVLRELGVEPQGAPPKQNASFVFGGGSRGAAAQRFEAAALNGLLLGRRLSWGEKTEFLRFYMSLRRIDTKPLQKLTLEEWMRGRFRHVRARQLAEAFVRVSSYSNAPALMSAGAAVDQLKRANVLYVHGGWQTIIDALAAEAGKAGAVVRTGAAVQAIEGRFPDMAVRLKDGERIQARRIVSTLGPSQLLSALDTRLPASYELKLKGAVPIHAACLDIVLDGLPAPKTNFALGLERPLYFSNHSNVARFSPNPEHAVIHLMNYLPAGEDGHAGGAVLEAELERMLDTLQPGWKGRVIARRFLPHMLVAHSVATAADGGLAGRPPVAVEGKPGLYAAGDWVGPEGMLVNASLLSARRAARAILEESRHDAERMLTTDGSRNVISRV</sequence>
<keyword evidence="1" id="KW-0472">Membrane</keyword>
<name>A0ABV6DG22_9BACL</name>
<dbReference type="PRINTS" id="PR00368">
    <property type="entry name" value="FADPNR"/>
</dbReference>
<evidence type="ECO:0000256" key="1">
    <source>
        <dbReference type="SAM" id="Phobius"/>
    </source>
</evidence>